<accession>A0A4Z9S033</accession>
<proteinExistence type="predicted"/>
<evidence type="ECO:0000313" key="3">
    <source>
        <dbReference type="Proteomes" id="UP000322430"/>
    </source>
</evidence>
<evidence type="ECO:0000313" key="1">
    <source>
        <dbReference type="EMBL" id="ECT4005923.1"/>
    </source>
</evidence>
<gene>
    <name evidence="1" type="ORF">ED329_12235</name>
    <name evidence="2" type="ORF">FKB17_11455</name>
</gene>
<dbReference type="Proteomes" id="UP000322430">
    <property type="component" value="Unassembled WGS sequence"/>
</dbReference>
<organism evidence="2 3">
    <name type="scientific">Salmonella infantis</name>
    <dbReference type="NCBI Taxonomy" id="595"/>
    <lineage>
        <taxon>Bacteria</taxon>
        <taxon>Pseudomonadati</taxon>
        <taxon>Pseudomonadota</taxon>
        <taxon>Gammaproteobacteria</taxon>
        <taxon>Enterobacterales</taxon>
        <taxon>Enterobacteriaceae</taxon>
        <taxon>Salmonella</taxon>
    </lineage>
</organism>
<dbReference type="AlphaFoldDB" id="A0A4Z9S033"/>
<dbReference type="EMBL" id="VHLS01000005">
    <property type="protein sequence ID" value="KAA0269241.1"/>
    <property type="molecule type" value="Genomic_DNA"/>
</dbReference>
<evidence type="ECO:0000313" key="2">
    <source>
        <dbReference type="EMBL" id="KAA0269241.1"/>
    </source>
</evidence>
<name>A0A4Z9S033_SALIN</name>
<reference evidence="2 3" key="2">
    <citation type="journal article" date="2019" name="Int. J. Food Microbiol.">
        <title>Non-typhoidal Salmonella contamination in egg shells and contents from retail in Western Australia: Serovar diversity, multilocus sequence types, and phenotypic and genomic characterizations of antimicrobial resistance.</title>
        <authorList>
            <person name="Sodagari H.R."/>
            <person name="Mohammed A.B."/>
            <person name="Wang P."/>
            <person name="O'Dea M."/>
            <person name="Abraham S."/>
            <person name="Robertson I."/>
            <person name="Habib I."/>
        </authorList>
    </citation>
    <scope>NUCLEOTIDE SEQUENCE [LARGE SCALE GENOMIC DNA]</scope>
    <source>
        <strain evidence="2 3">RS45-4</strain>
    </source>
</reference>
<protein>
    <submittedName>
        <fullName evidence="2">Uncharacterized protein</fullName>
    </submittedName>
</protein>
<reference evidence="1" key="1">
    <citation type="submission" date="2018-10" db="EMBL/GenBank/DDBJ databases">
        <authorList>
            <consortium name="Veterinary Laboratory Investigation and Response Network"/>
        </authorList>
    </citation>
    <scope>NUCLEOTIDE SEQUENCE</scope>
    <source>
        <strain evidence="1">SAL-18-VL-OH-PA-Ag-0016</strain>
    </source>
</reference>
<comment type="caution">
    <text evidence="2">The sequence shown here is derived from an EMBL/GenBank/DDBJ whole genome shotgun (WGS) entry which is preliminary data.</text>
</comment>
<dbReference type="EMBL" id="AAKMQN010000023">
    <property type="protein sequence ID" value="ECT4005923.1"/>
    <property type="molecule type" value="Genomic_DNA"/>
</dbReference>
<sequence>MDKVHGFACVFLPHFLQTAPFPARPERVSATALKPPCKAGGRGGESTARTRVKHYSIEKCNIPLSLGVMVLG</sequence>